<sequence>MLRYRGPSVKSLSNVKSLDAFPKVPELCIETSTRGGTITLITTAVITFLVLSEIIYYFNVTFRYDYQVDVDFDSKVWLNFDITVATPCTLIGADVLDVTGQATVFENEVYEELTFFRQSNTAAAQRKALLRMKEELLTPENGKKMSEITLQSNFNPNLMFKNRKLDNVGIKMDACRFYGNLPLNKVAGNFHIVAGKPIQMFGGHAHLSMMFSPIPYNFSHRIDHFSFGNMKTGFINALDGDERVTSSESYIFQYYLDVVSTKINSRRITTDTFQFSVSEQSRALDHASGSHGQPGVFFKYNFSPLSVMITEQKMPFYRLLVRLCSIVGGIFATSHVLNAL</sequence>
<proteinExistence type="inferred from homology"/>
<feature type="domain" description="Endoplasmic reticulum vesicle transporter C-terminal" evidence="8">
    <location>
        <begin position="172"/>
        <end position="336"/>
    </location>
</feature>
<dbReference type="InParanoid" id="H2XPF4"/>
<dbReference type="Ensembl" id="ENSCINT00000031744.1">
    <property type="protein sequence ID" value="ENSCINP00000031537.1"/>
    <property type="gene ID" value="ENSCING00000022383.1"/>
</dbReference>
<dbReference type="GeneTree" id="ENSGT00530000063113"/>
<evidence type="ECO:0000259" key="9">
    <source>
        <dbReference type="Pfam" id="PF13850"/>
    </source>
</evidence>
<evidence type="ECO:0000313" key="11">
    <source>
        <dbReference type="Proteomes" id="UP000008144"/>
    </source>
</evidence>
<dbReference type="HOGENOM" id="CLU_034705_4_1_1"/>
<keyword evidence="4" id="KW-0813">Transport</keyword>
<evidence type="ECO:0000256" key="1">
    <source>
        <dbReference type="ARBA" id="ARBA00004457"/>
    </source>
</evidence>
<feature type="domain" description="Endoplasmic reticulum vesicle transporter N-terminal" evidence="9">
    <location>
        <begin position="15"/>
        <end position="102"/>
    </location>
</feature>
<dbReference type="GO" id="GO:0006888">
    <property type="term" value="P:endoplasmic reticulum to Golgi vesicle-mediated transport"/>
    <property type="evidence" value="ECO:0000318"/>
    <property type="project" value="GO_Central"/>
</dbReference>
<dbReference type="AlphaFoldDB" id="H2XPF4"/>
<dbReference type="PANTHER" id="PTHR10984:SF30">
    <property type="entry name" value="ENDOPLASMIC RETICULUM-GOLGI INTERMEDIATE COMPARTMENT PROTEIN 2"/>
    <property type="match status" value="1"/>
</dbReference>
<dbReference type="EMBL" id="EAAA01002013">
    <property type="status" value="NOT_ANNOTATED_CDS"/>
    <property type="molecule type" value="Genomic_DNA"/>
</dbReference>
<evidence type="ECO:0000256" key="3">
    <source>
        <dbReference type="ARBA" id="ARBA00022692"/>
    </source>
</evidence>
<dbReference type="STRING" id="7719.ENSCINP00000031537"/>
<evidence type="ECO:0000256" key="5">
    <source>
        <dbReference type="ARBA" id="ARBA00022989"/>
    </source>
</evidence>
<dbReference type="GO" id="GO:0016020">
    <property type="term" value="C:membrane"/>
    <property type="evidence" value="ECO:0000318"/>
    <property type="project" value="GO_Central"/>
</dbReference>
<dbReference type="PANTHER" id="PTHR10984">
    <property type="entry name" value="ENDOPLASMIC RETICULUM-GOLGI INTERMEDIATE COMPARTMENT PROTEIN"/>
    <property type="match status" value="1"/>
</dbReference>
<reference evidence="11" key="1">
    <citation type="journal article" date="2002" name="Science">
        <title>The draft genome of Ciona intestinalis: insights into chordate and vertebrate origins.</title>
        <authorList>
            <person name="Dehal P."/>
            <person name="Satou Y."/>
            <person name="Campbell R.K."/>
            <person name="Chapman J."/>
            <person name="Degnan B."/>
            <person name="De Tomaso A."/>
            <person name="Davidson B."/>
            <person name="Di Gregorio A."/>
            <person name="Gelpke M."/>
            <person name="Goodstein D.M."/>
            <person name="Harafuji N."/>
            <person name="Hastings K.E."/>
            <person name="Ho I."/>
            <person name="Hotta K."/>
            <person name="Huang W."/>
            <person name="Kawashima T."/>
            <person name="Lemaire P."/>
            <person name="Martinez D."/>
            <person name="Meinertzhagen I.A."/>
            <person name="Necula S."/>
            <person name="Nonaka M."/>
            <person name="Putnam N."/>
            <person name="Rash S."/>
            <person name="Saiga H."/>
            <person name="Satake M."/>
            <person name="Terry A."/>
            <person name="Yamada L."/>
            <person name="Wang H.G."/>
            <person name="Awazu S."/>
            <person name="Azumi K."/>
            <person name="Boore J."/>
            <person name="Branno M."/>
            <person name="Chin-Bow S."/>
            <person name="DeSantis R."/>
            <person name="Doyle S."/>
            <person name="Francino P."/>
            <person name="Keys D.N."/>
            <person name="Haga S."/>
            <person name="Hayashi H."/>
            <person name="Hino K."/>
            <person name="Imai K.S."/>
            <person name="Inaba K."/>
            <person name="Kano S."/>
            <person name="Kobayashi K."/>
            <person name="Kobayashi M."/>
            <person name="Lee B.I."/>
            <person name="Makabe K.W."/>
            <person name="Manohar C."/>
            <person name="Matassi G."/>
            <person name="Medina M."/>
            <person name="Mochizuki Y."/>
            <person name="Mount S."/>
            <person name="Morishita T."/>
            <person name="Miura S."/>
            <person name="Nakayama A."/>
            <person name="Nishizaka S."/>
            <person name="Nomoto H."/>
            <person name="Ohta F."/>
            <person name="Oishi K."/>
            <person name="Rigoutsos I."/>
            <person name="Sano M."/>
            <person name="Sasaki A."/>
            <person name="Sasakura Y."/>
            <person name="Shoguchi E."/>
            <person name="Shin-i T."/>
            <person name="Spagnuolo A."/>
            <person name="Stainier D."/>
            <person name="Suzuki M.M."/>
            <person name="Tassy O."/>
            <person name="Takatori N."/>
            <person name="Tokuoka M."/>
            <person name="Yagi K."/>
            <person name="Yoshizaki F."/>
            <person name="Wada S."/>
            <person name="Zhang C."/>
            <person name="Hyatt P.D."/>
            <person name="Larimer F."/>
            <person name="Detter C."/>
            <person name="Doggett N."/>
            <person name="Glavina T."/>
            <person name="Hawkins T."/>
            <person name="Richardson P."/>
            <person name="Lucas S."/>
            <person name="Kohara Y."/>
            <person name="Levine M."/>
            <person name="Satoh N."/>
            <person name="Rokhsar D.S."/>
        </authorList>
    </citation>
    <scope>NUCLEOTIDE SEQUENCE [LARGE SCALE GENOMIC DNA]</scope>
</reference>
<accession>H2XPF4</accession>
<evidence type="ECO:0000256" key="2">
    <source>
        <dbReference type="ARBA" id="ARBA00005648"/>
    </source>
</evidence>
<dbReference type="OMA" id="MTNHYLR"/>
<comment type="subcellular location">
    <subcellularLocation>
        <location evidence="1">Endoplasmic reticulum-Golgi intermediate compartment membrane</location>
        <topology evidence="1">Multi-pass membrane protein</topology>
    </subcellularLocation>
</comment>
<keyword evidence="4" id="KW-0931">ER-Golgi transport</keyword>
<evidence type="ECO:0000256" key="4">
    <source>
        <dbReference type="ARBA" id="ARBA00022892"/>
    </source>
</evidence>
<feature type="transmembrane region" description="Helical" evidence="7">
    <location>
        <begin position="37"/>
        <end position="58"/>
    </location>
</feature>
<dbReference type="GO" id="GO:0030134">
    <property type="term" value="C:COPII-coated ER to Golgi transport vesicle"/>
    <property type="evidence" value="ECO:0000318"/>
    <property type="project" value="GO_Central"/>
</dbReference>
<keyword evidence="5 7" id="KW-1133">Transmembrane helix</keyword>
<protein>
    <recommendedName>
        <fullName evidence="12">Endoplasmic reticulum-Golgi intermediate compartment protein 2</fullName>
    </recommendedName>
</protein>
<dbReference type="GO" id="GO:0005783">
    <property type="term" value="C:endoplasmic reticulum"/>
    <property type="evidence" value="ECO:0000318"/>
    <property type="project" value="GO_Central"/>
</dbReference>
<keyword evidence="6 7" id="KW-0472">Membrane</keyword>
<feature type="transmembrane region" description="Helical" evidence="7">
    <location>
        <begin position="319"/>
        <end position="337"/>
    </location>
</feature>
<dbReference type="GO" id="GO:0006890">
    <property type="term" value="P:retrograde vesicle-mediated transport, Golgi to endoplasmic reticulum"/>
    <property type="evidence" value="ECO:0000318"/>
    <property type="project" value="GO_Central"/>
</dbReference>
<evidence type="ECO:0000313" key="10">
    <source>
        <dbReference type="Ensembl" id="ENSCINP00000031537.1"/>
    </source>
</evidence>
<dbReference type="Pfam" id="PF07970">
    <property type="entry name" value="COPIIcoated_ERV"/>
    <property type="match status" value="1"/>
</dbReference>
<dbReference type="InterPro" id="IPR012936">
    <property type="entry name" value="Erv_C"/>
</dbReference>
<name>H2XPF4_CIOIN</name>
<reference evidence="10" key="2">
    <citation type="journal article" date="2008" name="Genome Biol.">
        <title>Improved genome assembly and evidence-based global gene model set for the chordate Ciona intestinalis: new insight into intron and operon populations.</title>
        <authorList>
            <person name="Satou Y."/>
            <person name="Mineta K."/>
            <person name="Ogasawara M."/>
            <person name="Sasakura Y."/>
            <person name="Shoguchi E."/>
            <person name="Ueno K."/>
            <person name="Yamada L."/>
            <person name="Matsumoto J."/>
            <person name="Wasserscheid J."/>
            <person name="Dewar K."/>
            <person name="Wiley G.B."/>
            <person name="Macmil S.L."/>
            <person name="Roe B.A."/>
            <person name="Zeller R.W."/>
            <person name="Hastings K.E."/>
            <person name="Lemaire P."/>
            <person name="Lindquist E."/>
            <person name="Endo T."/>
            <person name="Hotta K."/>
            <person name="Inaba K."/>
        </authorList>
    </citation>
    <scope>NUCLEOTIDE SEQUENCE [LARGE SCALE GENOMIC DNA]</scope>
    <source>
        <strain evidence="10">wild type</strain>
    </source>
</reference>
<dbReference type="GO" id="GO:0033116">
    <property type="term" value="C:endoplasmic reticulum-Golgi intermediate compartment membrane"/>
    <property type="evidence" value="ECO:0007669"/>
    <property type="project" value="UniProtKB-SubCell"/>
</dbReference>
<dbReference type="InterPro" id="IPR039542">
    <property type="entry name" value="Erv_N"/>
</dbReference>
<dbReference type="Pfam" id="PF13850">
    <property type="entry name" value="ERGIC_N"/>
    <property type="match status" value="1"/>
</dbReference>
<comment type="similarity">
    <text evidence="2">Belongs to the ERGIC family.</text>
</comment>
<dbReference type="Proteomes" id="UP000008144">
    <property type="component" value="Chromosome 4"/>
</dbReference>
<dbReference type="InterPro" id="IPR045888">
    <property type="entry name" value="Erv"/>
</dbReference>
<reference evidence="10" key="3">
    <citation type="submission" date="2025-08" db="UniProtKB">
        <authorList>
            <consortium name="Ensembl"/>
        </authorList>
    </citation>
    <scope>IDENTIFICATION</scope>
</reference>
<evidence type="ECO:0008006" key="12">
    <source>
        <dbReference type="Google" id="ProtNLM"/>
    </source>
</evidence>
<reference evidence="10" key="4">
    <citation type="submission" date="2025-09" db="UniProtKB">
        <authorList>
            <consortium name="Ensembl"/>
        </authorList>
    </citation>
    <scope>IDENTIFICATION</scope>
</reference>
<organism evidence="10 11">
    <name type="scientific">Ciona intestinalis</name>
    <name type="common">Transparent sea squirt</name>
    <name type="synonym">Ascidia intestinalis</name>
    <dbReference type="NCBI Taxonomy" id="7719"/>
    <lineage>
        <taxon>Eukaryota</taxon>
        <taxon>Metazoa</taxon>
        <taxon>Chordata</taxon>
        <taxon>Tunicata</taxon>
        <taxon>Ascidiacea</taxon>
        <taxon>Phlebobranchia</taxon>
        <taxon>Cionidae</taxon>
        <taxon>Ciona</taxon>
    </lineage>
</organism>
<evidence type="ECO:0000256" key="6">
    <source>
        <dbReference type="ARBA" id="ARBA00023136"/>
    </source>
</evidence>
<keyword evidence="3 7" id="KW-0812">Transmembrane</keyword>
<keyword evidence="11" id="KW-1185">Reference proteome</keyword>
<evidence type="ECO:0000259" key="8">
    <source>
        <dbReference type="Pfam" id="PF07970"/>
    </source>
</evidence>
<dbReference type="FunCoup" id="H2XPF4">
    <property type="interactions" value="130"/>
</dbReference>
<evidence type="ECO:0000256" key="7">
    <source>
        <dbReference type="SAM" id="Phobius"/>
    </source>
</evidence>